<reference evidence="1" key="2">
    <citation type="journal article" date="2021" name="Microbiome">
        <title>Successional dynamics and alternative stable states in a saline activated sludge microbial community over 9 years.</title>
        <authorList>
            <person name="Wang Y."/>
            <person name="Ye J."/>
            <person name="Ju F."/>
            <person name="Liu L."/>
            <person name="Boyd J.A."/>
            <person name="Deng Y."/>
            <person name="Parks D.H."/>
            <person name="Jiang X."/>
            <person name="Yin X."/>
            <person name="Woodcroft B.J."/>
            <person name="Tyson G.W."/>
            <person name="Hugenholtz P."/>
            <person name="Polz M.F."/>
            <person name="Zhang T."/>
        </authorList>
    </citation>
    <scope>NUCLEOTIDE SEQUENCE</scope>
    <source>
        <strain evidence="1">HKST-UBA01</strain>
    </source>
</reference>
<dbReference type="Pfam" id="PF02620">
    <property type="entry name" value="YceD"/>
    <property type="match status" value="1"/>
</dbReference>
<dbReference type="InterPro" id="IPR003772">
    <property type="entry name" value="YceD"/>
</dbReference>
<dbReference type="PANTHER" id="PTHR34374:SF1">
    <property type="entry name" value="LARGE RIBOSOMAL RNA SUBUNIT ACCUMULATION PROTEIN YCED HOMOLOG 1, CHLOROPLASTIC"/>
    <property type="match status" value="1"/>
</dbReference>
<reference evidence="1" key="1">
    <citation type="submission" date="2020-04" db="EMBL/GenBank/DDBJ databases">
        <authorList>
            <person name="Zhang T."/>
        </authorList>
    </citation>
    <scope>NUCLEOTIDE SEQUENCE</scope>
    <source>
        <strain evidence="1">HKST-UBA01</strain>
    </source>
</reference>
<evidence type="ECO:0000313" key="2">
    <source>
        <dbReference type="Proteomes" id="UP000697710"/>
    </source>
</evidence>
<protein>
    <submittedName>
        <fullName evidence="1">DUF177 domain-containing protein</fullName>
    </submittedName>
</protein>
<evidence type="ECO:0000313" key="1">
    <source>
        <dbReference type="EMBL" id="MCA9727828.1"/>
    </source>
</evidence>
<dbReference type="EMBL" id="JAGQHR010000244">
    <property type="protein sequence ID" value="MCA9727828.1"/>
    <property type="molecule type" value="Genomic_DNA"/>
</dbReference>
<comment type="caution">
    <text evidence="1">The sequence shown here is derived from an EMBL/GenBank/DDBJ whole genome shotgun (WGS) entry which is preliminary data.</text>
</comment>
<sequence length="180" mass="20575">MHDSGAFVVRIATLDEGESHRELIGTAGELDLTEAGFQTEAPVVFRARIYRVGNRIEVNGTVTAGLRLACGKCLEEFDQRIQVDVRVYAEPRPSRDHRPEEEVREDDLGMVYHDGQILDLTEEVRQSVLVEVPWHPQCREDCRGLCPRCGTNWNTAQCSCDLEPHDSRWEALREMLKKRN</sequence>
<proteinExistence type="predicted"/>
<dbReference type="PANTHER" id="PTHR34374">
    <property type="entry name" value="LARGE RIBOSOMAL RNA SUBUNIT ACCUMULATION PROTEIN YCED HOMOLOG 1, CHLOROPLASTIC"/>
    <property type="match status" value="1"/>
</dbReference>
<name>A0A956RP53_UNCEI</name>
<gene>
    <name evidence="1" type="ORF">KC729_09110</name>
</gene>
<dbReference type="Proteomes" id="UP000697710">
    <property type="component" value="Unassembled WGS sequence"/>
</dbReference>
<dbReference type="AlphaFoldDB" id="A0A956RP53"/>
<organism evidence="1 2">
    <name type="scientific">Eiseniibacteriota bacterium</name>
    <dbReference type="NCBI Taxonomy" id="2212470"/>
    <lineage>
        <taxon>Bacteria</taxon>
        <taxon>Candidatus Eiseniibacteriota</taxon>
    </lineage>
</organism>
<accession>A0A956RP53</accession>